<accession>A0A624F786</accession>
<comment type="caution">
    <text evidence="2">The sequence shown here is derived from an EMBL/GenBank/DDBJ whole genome shotgun (WGS) entry which is preliminary data.</text>
</comment>
<evidence type="ECO:0008006" key="4">
    <source>
        <dbReference type="Google" id="ProtNLM"/>
    </source>
</evidence>
<feature type="compositionally biased region" description="Polar residues" evidence="1">
    <location>
        <begin position="10"/>
        <end position="28"/>
    </location>
</feature>
<proteinExistence type="predicted"/>
<gene>
    <name evidence="2" type="ORF">F8Y55_09435</name>
</gene>
<feature type="region of interest" description="Disordered" evidence="1">
    <location>
        <begin position="1"/>
        <end position="28"/>
    </location>
</feature>
<evidence type="ECO:0000313" key="2">
    <source>
        <dbReference type="EMBL" id="ECZ5738811.1"/>
    </source>
</evidence>
<organism evidence="2 3">
    <name type="scientific">Campylobacter jejuni</name>
    <dbReference type="NCBI Taxonomy" id="197"/>
    <lineage>
        <taxon>Bacteria</taxon>
        <taxon>Pseudomonadati</taxon>
        <taxon>Campylobacterota</taxon>
        <taxon>Epsilonproteobacteria</taxon>
        <taxon>Campylobacterales</taxon>
        <taxon>Campylobacteraceae</taxon>
        <taxon>Campylobacter</taxon>
    </lineage>
</organism>
<protein>
    <recommendedName>
        <fullName evidence="4">Autotransporter outer membrane beta-barrel domain-containing protein</fullName>
    </recommendedName>
</protein>
<feature type="non-terminal residue" evidence="2">
    <location>
        <position position="652"/>
    </location>
</feature>
<name>A0A624F786_CAMJU</name>
<evidence type="ECO:0000313" key="3">
    <source>
        <dbReference type="Proteomes" id="UP000421425"/>
    </source>
</evidence>
<dbReference type="EMBL" id="AALHBX010000032">
    <property type="protein sequence ID" value="ECZ5738811.1"/>
    <property type="molecule type" value="Genomic_DNA"/>
</dbReference>
<reference evidence="2 3" key="1">
    <citation type="submission" date="2019-10" db="EMBL/GenBank/DDBJ databases">
        <authorList>
            <consortium name="PulseNet: The National Subtyping Network for Foodborne Disease Surveillance"/>
            <person name="Tarr C.L."/>
            <person name="Trees E."/>
            <person name="Katz L.S."/>
            <person name="Carleton-Romer H.A."/>
            <person name="Stroika S."/>
            <person name="Kucerova Z."/>
            <person name="Roache K.F."/>
            <person name="Sabol A.L."/>
            <person name="Besser J."/>
            <person name="Gerner-Smidt P."/>
        </authorList>
    </citation>
    <scope>NUCLEOTIDE SEQUENCE [LARGE SCALE GENOMIC DNA]</scope>
    <source>
        <strain evidence="2 3">PNUSAC012091</strain>
    </source>
</reference>
<dbReference type="AlphaFoldDB" id="A0A624F786"/>
<evidence type="ECO:0000256" key="1">
    <source>
        <dbReference type="SAM" id="MobiDB-lite"/>
    </source>
</evidence>
<sequence>MYSPEARIDTTVSGSQTNTIEVNGNGPHSITIEKTGTLTGNDKVIYVHASNSDTLTLTNLTNHGTINGKVSVENYRQQFAGTITVNTFENTGQINGNVYMGIWGGQGTLTVDQFNNSGTITAFEKNQGVFFQGLADNKSTINNFNNTGVISSTNKEAVQFTHTNVQTLKNSGTIQSSSSSQDPNNWNTQAIYVGNSTIQTFINSGTLKGDGRKDPGGPNGAAYASSGVNLQASTITNFDNSGILSGRVGINISSTTIDNFKNTGTIEGTSGAKQLSGAVFIQSWRTSSSTIKNFENTGLIKNQNGNAIFIGDGNKIETLTNKGTIEAGNNGITFYAFDTNKKPVNIGKITIEKGGVIKAGNDAIHIDGSKNGIEGEGIEVKEGGRLEGGNAGIYIGGGKQVNTSINVSGTIQGGNGGIINTGTIGQKDAEVQTHGITIENEGLIASAKGSGILNTDNGIIYGNIFNKSNNNLSLKNDSDATITSGIKNEGSGTIFVNNQGTINKGDNGNHVTNNGNGSIIIEDWVVSTDKDTGKLDTVIVGGDGKDNVKVDNITVDQGNADLDGIGDINDIISGVKPDNIGNIGTNGSGEIDLIYDPITGKVHKRFDLSASISGATFRSLISTTSRRSTFIDNVMGNSMQSFALASSSKSQS</sequence>
<dbReference type="Proteomes" id="UP000421425">
    <property type="component" value="Unassembled WGS sequence"/>
</dbReference>